<evidence type="ECO:0000313" key="4">
    <source>
        <dbReference type="Proteomes" id="UP000663889"/>
    </source>
</evidence>
<feature type="domain" description="PDZ" evidence="2">
    <location>
        <begin position="1"/>
        <end position="25"/>
    </location>
</feature>
<dbReference type="PROSITE" id="PS50106">
    <property type="entry name" value="PDZ"/>
    <property type="match status" value="1"/>
</dbReference>
<organism evidence="3 4">
    <name type="scientific">Rotaria sordida</name>
    <dbReference type="NCBI Taxonomy" id="392033"/>
    <lineage>
        <taxon>Eukaryota</taxon>
        <taxon>Metazoa</taxon>
        <taxon>Spiralia</taxon>
        <taxon>Gnathifera</taxon>
        <taxon>Rotifera</taxon>
        <taxon>Eurotatoria</taxon>
        <taxon>Bdelloidea</taxon>
        <taxon>Philodinida</taxon>
        <taxon>Philodinidae</taxon>
        <taxon>Rotaria</taxon>
    </lineage>
</organism>
<dbReference type="EMBL" id="CAJNOU010020985">
    <property type="protein sequence ID" value="CAF1586629.1"/>
    <property type="molecule type" value="Genomic_DNA"/>
</dbReference>
<dbReference type="SUPFAM" id="SSF50156">
    <property type="entry name" value="PDZ domain-like"/>
    <property type="match status" value="1"/>
</dbReference>
<accession>A0A815ZU98</accession>
<gene>
    <name evidence="3" type="ORF">SEV965_LOCUS40015</name>
</gene>
<dbReference type="Proteomes" id="UP000663889">
    <property type="component" value="Unassembled WGS sequence"/>
</dbReference>
<dbReference type="Gene3D" id="2.30.42.10">
    <property type="match status" value="1"/>
</dbReference>
<reference evidence="3" key="1">
    <citation type="submission" date="2021-02" db="EMBL/GenBank/DDBJ databases">
        <authorList>
            <person name="Nowell W R."/>
        </authorList>
    </citation>
    <scope>NUCLEOTIDE SEQUENCE</scope>
</reference>
<feature type="non-terminal residue" evidence="3">
    <location>
        <position position="1"/>
    </location>
</feature>
<evidence type="ECO:0000313" key="3">
    <source>
        <dbReference type="EMBL" id="CAF1586629.1"/>
    </source>
</evidence>
<dbReference type="InterPro" id="IPR001478">
    <property type="entry name" value="PDZ"/>
</dbReference>
<dbReference type="AlphaFoldDB" id="A0A815ZU98"/>
<evidence type="ECO:0000256" key="1">
    <source>
        <dbReference type="SAM" id="MobiDB-lite"/>
    </source>
</evidence>
<dbReference type="CDD" id="cd00136">
    <property type="entry name" value="PDZ_canonical"/>
    <property type="match status" value="1"/>
</dbReference>
<proteinExistence type="predicted"/>
<name>A0A815ZU98_9BILA</name>
<feature type="compositionally biased region" description="Polar residues" evidence="1">
    <location>
        <begin position="45"/>
        <end position="60"/>
    </location>
</feature>
<evidence type="ECO:0000259" key="2">
    <source>
        <dbReference type="PROSITE" id="PS50106"/>
    </source>
</evidence>
<protein>
    <recommendedName>
        <fullName evidence="2">PDZ domain-containing protein</fullName>
    </recommendedName>
</protein>
<comment type="caution">
    <text evidence="3">The sequence shown here is derived from an EMBL/GenBank/DDBJ whole genome shotgun (WGS) entry which is preliminary data.</text>
</comment>
<dbReference type="InterPro" id="IPR036034">
    <property type="entry name" value="PDZ_sf"/>
</dbReference>
<feature type="region of interest" description="Disordered" evidence="1">
    <location>
        <begin position="45"/>
        <end position="68"/>
    </location>
</feature>
<sequence>DYGIFITNIIPGGVADKNGKLKVGDPTVYSLNTQLQSANTSIQNQLISRNETNGPRLTTNDEQEEFSL</sequence>